<dbReference type="PANTHER" id="PTHR30482">
    <property type="entry name" value="HIGH-AFFINITY BRANCHED-CHAIN AMINO ACID TRANSPORT SYSTEM PERMEASE"/>
    <property type="match status" value="1"/>
</dbReference>
<gene>
    <name evidence="7" type="ORF">TQ37_08335</name>
</gene>
<evidence type="ECO:0000256" key="1">
    <source>
        <dbReference type="ARBA" id="ARBA00004651"/>
    </source>
</evidence>
<dbReference type="GO" id="GO:0015658">
    <property type="term" value="F:branched-chain amino acid transmembrane transporter activity"/>
    <property type="evidence" value="ECO:0007669"/>
    <property type="project" value="InterPro"/>
</dbReference>
<evidence type="ECO:0000256" key="2">
    <source>
        <dbReference type="ARBA" id="ARBA00022475"/>
    </source>
</evidence>
<keyword evidence="4 6" id="KW-1133">Transmembrane helix</keyword>
<feature type="transmembrane region" description="Helical" evidence="6">
    <location>
        <begin position="194"/>
        <end position="214"/>
    </location>
</feature>
<feature type="transmembrane region" description="Helical" evidence="6">
    <location>
        <begin position="148"/>
        <end position="165"/>
    </location>
</feature>
<evidence type="ECO:0000256" key="3">
    <source>
        <dbReference type="ARBA" id="ARBA00022692"/>
    </source>
</evidence>
<keyword evidence="2" id="KW-1003">Cell membrane</keyword>
<dbReference type="InterPro" id="IPR043428">
    <property type="entry name" value="LivM-like"/>
</dbReference>
<comment type="subcellular location">
    <subcellularLocation>
        <location evidence="1">Cell membrane</location>
        <topology evidence="1">Multi-pass membrane protein</topology>
    </subcellularLocation>
</comment>
<feature type="transmembrane region" description="Helical" evidence="6">
    <location>
        <begin position="44"/>
        <end position="73"/>
    </location>
</feature>
<organism evidence="7 8">
    <name type="scientific">Candidatus Synechococcus spongiarum 15L</name>
    <dbReference type="NCBI Taxonomy" id="1608419"/>
    <lineage>
        <taxon>Bacteria</taxon>
        <taxon>Bacillati</taxon>
        <taxon>Cyanobacteriota</taxon>
        <taxon>Cyanophyceae</taxon>
        <taxon>Synechococcales</taxon>
        <taxon>Synechococcaceae</taxon>
        <taxon>Synechococcus</taxon>
    </lineage>
</organism>
<sequence>MATTRPRWQSRWRQVLLGVVGLALVVALPSLVSPFRLNLLGRYLSLAIVALGIDLIWGYTGLLSLGQGIFFALGGYGAAMHLQLNCHSCSRAPGGLPEFFGLYGVQQLPWFWEPFHSPWFTLLAIGLVPSVVAGLLGFLVFRNRIKGVYFSILTQAALLVFFNFFNGQQKLINGTNGLKTDLTRLLGQMVGSDIIQRYLFWLTALLVLLTWLFCRQLVRGRFGHVLLAIRDDEARLRCLGYNPTPFKTMVFALAGGLAGISGALYTVQSGIVSPQFMAAPFSIEMVVWVAVGGRGTLWGAMAGALVINMAKSLVSEVWPQTWLFIQGGLFLLVVTTLQGGVVGWWQEGGPRHLLARLGWRPRLGTYPALELEARQEAED</sequence>
<reference evidence="7 8" key="2">
    <citation type="submission" date="2015-05" db="EMBL/GenBank/DDBJ databases">
        <title>Lifestyle Evolution in Cyanobacterial Symbionts of Sponges.</title>
        <authorList>
            <person name="Burgsdorf I."/>
            <person name="Slaby B.M."/>
            <person name="Handley K.M."/>
            <person name="Haber M."/>
            <person name="Blom J."/>
            <person name="Marshall C.W."/>
            <person name="Gilbert J.A."/>
            <person name="Hentschel U."/>
            <person name="Steindler L."/>
        </authorList>
    </citation>
    <scope>NUCLEOTIDE SEQUENCE [LARGE SCALE GENOMIC DNA]</scope>
    <source>
        <strain evidence="7">15L</strain>
    </source>
</reference>
<feature type="transmembrane region" description="Helical" evidence="6">
    <location>
        <begin position="12"/>
        <end position="32"/>
    </location>
</feature>
<dbReference type="AlphaFoldDB" id="A0A0G8ASC7"/>
<feature type="transmembrane region" description="Helical" evidence="6">
    <location>
        <begin position="245"/>
        <end position="265"/>
    </location>
</feature>
<feature type="transmembrane region" description="Helical" evidence="6">
    <location>
        <begin position="119"/>
        <end position="141"/>
    </location>
</feature>
<keyword evidence="3 6" id="KW-0812">Transmembrane</keyword>
<dbReference type="InterPro" id="IPR017778">
    <property type="entry name" value="ABC_transptr_urea_perm_UrtC"/>
</dbReference>
<dbReference type="GO" id="GO:0005886">
    <property type="term" value="C:plasma membrane"/>
    <property type="evidence" value="ECO:0007669"/>
    <property type="project" value="UniProtKB-SubCell"/>
</dbReference>
<reference evidence="7 8" key="1">
    <citation type="submission" date="2015-02" db="EMBL/GenBank/DDBJ databases">
        <authorList>
            <person name="Slaby B."/>
            <person name="Hentschel U."/>
        </authorList>
    </citation>
    <scope>NUCLEOTIDE SEQUENCE [LARGE SCALE GENOMIC DNA]</scope>
    <source>
        <strain evidence="7">15L</strain>
    </source>
</reference>
<name>A0A0G8ASC7_9SYNE</name>
<proteinExistence type="predicted"/>
<dbReference type="CDD" id="cd06581">
    <property type="entry name" value="TM_PBP1_LivM_like"/>
    <property type="match status" value="1"/>
</dbReference>
<evidence type="ECO:0000313" key="7">
    <source>
        <dbReference type="EMBL" id="KKZ10767.1"/>
    </source>
</evidence>
<evidence type="ECO:0000256" key="5">
    <source>
        <dbReference type="ARBA" id="ARBA00023136"/>
    </source>
</evidence>
<feature type="transmembrane region" description="Helical" evidence="6">
    <location>
        <begin position="285"/>
        <end position="310"/>
    </location>
</feature>
<dbReference type="PATRIC" id="fig|1608419.3.peg.830"/>
<dbReference type="EMBL" id="JYFQ01000168">
    <property type="protein sequence ID" value="KKZ10767.1"/>
    <property type="molecule type" value="Genomic_DNA"/>
</dbReference>
<feature type="transmembrane region" description="Helical" evidence="6">
    <location>
        <begin position="322"/>
        <end position="345"/>
    </location>
</feature>
<dbReference type="PANTHER" id="PTHR30482:SF4">
    <property type="entry name" value="SLR1201 PROTEIN"/>
    <property type="match status" value="1"/>
</dbReference>
<dbReference type="Pfam" id="PF02653">
    <property type="entry name" value="BPD_transp_2"/>
    <property type="match status" value="1"/>
</dbReference>
<dbReference type="Proteomes" id="UP000035037">
    <property type="component" value="Unassembled WGS sequence"/>
</dbReference>
<protein>
    <submittedName>
        <fullName evidence="7">Urea ABC transporter permease</fullName>
    </submittedName>
</protein>
<comment type="caution">
    <text evidence="7">The sequence shown here is derived from an EMBL/GenBank/DDBJ whole genome shotgun (WGS) entry which is preliminary data.</text>
</comment>
<evidence type="ECO:0000313" key="8">
    <source>
        <dbReference type="Proteomes" id="UP000035037"/>
    </source>
</evidence>
<dbReference type="NCBIfam" id="TIGR03408">
    <property type="entry name" value="urea_trans_UrtC"/>
    <property type="match status" value="1"/>
</dbReference>
<keyword evidence="5 6" id="KW-0472">Membrane</keyword>
<accession>A0A0G8ASC7</accession>
<dbReference type="InterPro" id="IPR001851">
    <property type="entry name" value="ABC_transp_permease"/>
</dbReference>
<evidence type="ECO:0000256" key="6">
    <source>
        <dbReference type="SAM" id="Phobius"/>
    </source>
</evidence>
<evidence type="ECO:0000256" key="4">
    <source>
        <dbReference type="ARBA" id="ARBA00022989"/>
    </source>
</evidence>